<dbReference type="SUPFAM" id="SSF54593">
    <property type="entry name" value="Glyoxalase/Bleomycin resistance protein/Dihydroxybiphenyl dioxygenase"/>
    <property type="match status" value="1"/>
</dbReference>
<feature type="domain" description="Glyoxalase/fosfomycin resistance/dioxygenase" evidence="1">
    <location>
        <begin position="19"/>
        <end position="145"/>
    </location>
</feature>
<organism evidence="2 3">
    <name type="scientific">Clonostachys solani</name>
    <dbReference type="NCBI Taxonomy" id="160281"/>
    <lineage>
        <taxon>Eukaryota</taxon>
        <taxon>Fungi</taxon>
        <taxon>Dikarya</taxon>
        <taxon>Ascomycota</taxon>
        <taxon>Pezizomycotina</taxon>
        <taxon>Sordariomycetes</taxon>
        <taxon>Hypocreomycetidae</taxon>
        <taxon>Hypocreales</taxon>
        <taxon>Bionectriaceae</taxon>
        <taxon>Clonostachys</taxon>
    </lineage>
</organism>
<reference evidence="2" key="1">
    <citation type="submission" date="2021-10" db="EMBL/GenBank/DDBJ databases">
        <authorList>
            <person name="Piombo E."/>
        </authorList>
    </citation>
    <scope>NUCLEOTIDE SEQUENCE</scope>
</reference>
<evidence type="ECO:0000313" key="3">
    <source>
        <dbReference type="Proteomes" id="UP000775872"/>
    </source>
</evidence>
<gene>
    <name evidence="2" type="ORF">CSOL1703_00006876</name>
</gene>
<dbReference type="InterPro" id="IPR029068">
    <property type="entry name" value="Glyas_Bleomycin-R_OHBP_Dase"/>
</dbReference>
<dbReference type="Proteomes" id="UP000775872">
    <property type="component" value="Unassembled WGS sequence"/>
</dbReference>
<dbReference type="InterPro" id="IPR004360">
    <property type="entry name" value="Glyas_Fos-R_dOase_dom"/>
</dbReference>
<name>A0A9N9ZIG7_9HYPO</name>
<evidence type="ECO:0000259" key="1">
    <source>
        <dbReference type="Pfam" id="PF00903"/>
    </source>
</evidence>
<evidence type="ECO:0000313" key="2">
    <source>
        <dbReference type="EMBL" id="CAH0057105.1"/>
    </source>
</evidence>
<dbReference type="Pfam" id="PF00903">
    <property type="entry name" value="Glyoxalase"/>
    <property type="match status" value="1"/>
</dbReference>
<dbReference type="EMBL" id="CABFOC020000074">
    <property type="protein sequence ID" value="CAH0057105.1"/>
    <property type="molecule type" value="Genomic_DNA"/>
</dbReference>
<dbReference type="OrthoDB" id="4181370at2759"/>
<dbReference type="AlphaFoldDB" id="A0A9N9ZIG7"/>
<sequence>MGIYTMAESKNLPPPAIMINLGTEDLEKSIKFYTALGFVQNKNWPYDQIVAFRFPEPNNNLGLVIAHKERLADFLRPGTQVINAKTSTEVILTLLLKNKEEVDRVTELAAANGGAADPFHEENNGAHFSIYIRSFADPDGHMWEVNADIDGAIAWDGHYPQGRKF</sequence>
<dbReference type="PANTHER" id="PTHR36503">
    <property type="entry name" value="BLR2520 PROTEIN"/>
    <property type="match status" value="1"/>
</dbReference>
<dbReference type="Gene3D" id="3.10.180.10">
    <property type="entry name" value="2,3-Dihydroxybiphenyl 1,2-Dioxygenase, domain 1"/>
    <property type="match status" value="1"/>
</dbReference>
<keyword evidence="3" id="KW-1185">Reference proteome</keyword>
<comment type="caution">
    <text evidence="2">The sequence shown here is derived from an EMBL/GenBank/DDBJ whole genome shotgun (WGS) entry which is preliminary data.</text>
</comment>
<protein>
    <recommendedName>
        <fullName evidence="1">Glyoxalase/fosfomycin resistance/dioxygenase domain-containing protein</fullName>
    </recommendedName>
</protein>
<proteinExistence type="predicted"/>
<accession>A0A9N9ZIG7</accession>
<dbReference type="PANTHER" id="PTHR36503:SF2">
    <property type="entry name" value="BLR2408 PROTEIN"/>
    <property type="match status" value="1"/>
</dbReference>